<dbReference type="InterPro" id="IPR011767">
    <property type="entry name" value="GLR_AS"/>
</dbReference>
<evidence type="ECO:0000313" key="3">
    <source>
        <dbReference type="Proteomes" id="UP000050501"/>
    </source>
</evidence>
<comment type="caution">
    <text evidence="2">The sequence shown here is derived from an EMBL/GenBank/DDBJ whole genome shotgun (WGS) entry which is preliminary data.</text>
</comment>
<dbReference type="EMBL" id="LGCM01000017">
    <property type="protein sequence ID" value="KPL88193.1"/>
    <property type="molecule type" value="Genomic_DNA"/>
</dbReference>
<dbReference type="Pfam" id="PF13192">
    <property type="entry name" value="Thioredoxin_3"/>
    <property type="match status" value="1"/>
</dbReference>
<gene>
    <name evidence="2" type="ORF">ADN01_03950</name>
</gene>
<dbReference type="CDD" id="cd02973">
    <property type="entry name" value="TRX_GRX_like"/>
    <property type="match status" value="1"/>
</dbReference>
<dbReference type="Proteomes" id="UP000050501">
    <property type="component" value="Unassembled WGS sequence"/>
</dbReference>
<dbReference type="PATRIC" id="fig|229921.5.peg.2362"/>
<feature type="domain" description="Thioredoxin-like fold" evidence="1">
    <location>
        <begin position="140"/>
        <end position="216"/>
    </location>
</feature>
<dbReference type="Gene3D" id="3.40.30.80">
    <property type="match status" value="1"/>
</dbReference>
<dbReference type="OrthoDB" id="9806179at2"/>
<dbReference type="STRING" id="229921.ADN01_03950"/>
<proteinExistence type="predicted"/>
<dbReference type="PROSITE" id="PS51354">
    <property type="entry name" value="GLUTAREDOXIN_2"/>
    <property type="match status" value="1"/>
</dbReference>
<accession>A0A0P6YSW6</accession>
<dbReference type="AlphaFoldDB" id="A0A0P6YSW6"/>
<dbReference type="NCBIfam" id="TIGR02187">
    <property type="entry name" value="PDO_seleno_TRX"/>
    <property type="match status" value="1"/>
</dbReference>
<dbReference type="InterPro" id="IPR012336">
    <property type="entry name" value="Thioredoxin-like_fold"/>
</dbReference>
<dbReference type="PROSITE" id="PS00195">
    <property type="entry name" value="GLUTAREDOXIN_1"/>
    <property type="match status" value="1"/>
</dbReference>
<dbReference type="InterPro" id="IPR036249">
    <property type="entry name" value="Thioredoxin-like_sf"/>
</dbReference>
<dbReference type="RefSeq" id="WP_062418259.1">
    <property type="nucleotide sequence ID" value="NZ_DF967974.1"/>
</dbReference>
<sequence>MSQMLDANLRKQLSQIFAALDREVGVAFFGSTEENCSYCEQTLDLLEEVTALSDKVHLKSYDINEDAKIAEGYHVDKAPGIVVGEMRGGEIVDLGVRFAGIPGGHEFTSLVRSILMVSAADSGLSAETREFLQQVKSPVTFQVFVTPTCPYCPQAVVLAHQFAMENPLIEAEMVEAMEFPDLSDQYGVSGVPHTVINEGAGEIVGAVPEAQLLAKLQQVIEDEI</sequence>
<keyword evidence="3" id="KW-1185">Reference proteome</keyword>
<evidence type="ECO:0000313" key="2">
    <source>
        <dbReference type="EMBL" id="KPL88193.1"/>
    </source>
</evidence>
<reference evidence="2 3" key="1">
    <citation type="submission" date="2015-07" db="EMBL/GenBank/DDBJ databases">
        <title>Genome sequence of Levilinea saccharolytica DSM 16555.</title>
        <authorList>
            <person name="Hemp J."/>
            <person name="Ward L.M."/>
            <person name="Pace L.A."/>
            <person name="Fischer W.W."/>
        </authorList>
    </citation>
    <scope>NUCLEOTIDE SEQUENCE [LARGE SCALE GENOMIC DNA]</scope>
    <source>
        <strain evidence="2 3">KIBI-1</strain>
    </source>
</reference>
<protein>
    <submittedName>
        <fullName evidence="2">Glutaredoxin</fullName>
    </submittedName>
</protein>
<name>A0A0P6YSW6_9CHLR</name>
<dbReference type="PANTHER" id="PTHR37170">
    <property type="entry name" value="GLUTAREDOXIN-RELATED"/>
    <property type="match status" value="1"/>
</dbReference>
<evidence type="ECO:0000259" key="1">
    <source>
        <dbReference type="Pfam" id="PF13192"/>
    </source>
</evidence>
<dbReference type="PANTHER" id="PTHR37170:SF1">
    <property type="entry name" value="GLUTAREDOXIN-LIKE PROTEIN"/>
    <property type="match status" value="1"/>
</dbReference>
<dbReference type="InterPro" id="IPR011903">
    <property type="entry name" value="TON_0319-like"/>
</dbReference>
<organism evidence="2 3">
    <name type="scientific">Levilinea saccharolytica</name>
    <dbReference type="NCBI Taxonomy" id="229921"/>
    <lineage>
        <taxon>Bacteria</taxon>
        <taxon>Bacillati</taxon>
        <taxon>Chloroflexota</taxon>
        <taxon>Anaerolineae</taxon>
        <taxon>Anaerolineales</taxon>
        <taxon>Anaerolineaceae</taxon>
        <taxon>Levilinea</taxon>
    </lineage>
</organism>
<dbReference type="SUPFAM" id="SSF52833">
    <property type="entry name" value="Thioredoxin-like"/>
    <property type="match status" value="2"/>
</dbReference>